<feature type="transmembrane region" description="Helical" evidence="19">
    <location>
        <begin position="686"/>
        <end position="706"/>
    </location>
</feature>
<dbReference type="GO" id="GO:0005886">
    <property type="term" value="C:plasma membrane"/>
    <property type="evidence" value="ECO:0007669"/>
    <property type="project" value="UniProtKB-SubCell"/>
</dbReference>
<name>A0A8C0TBI9_CANLF</name>
<keyword evidence="5" id="KW-1003">Cell membrane</keyword>
<dbReference type="Pfam" id="PF01534">
    <property type="entry name" value="Frizzled"/>
    <property type="match status" value="1"/>
</dbReference>
<keyword evidence="4" id="KW-0217">Developmental protein</keyword>
<feature type="compositionally biased region" description="Basic residues" evidence="18">
    <location>
        <begin position="413"/>
        <end position="422"/>
    </location>
</feature>
<feature type="region of interest" description="Disordered" evidence="18">
    <location>
        <begin position="392"/>
        <end position="423"/>
    </location>
</feature>
<comment type="similarity">
    <text evidence="2">Belongs to the G-protein coupled receptor Fz/Smo family.</text>
</comment>
<sequence length="984" mass="105827">MQAAGEGARERRRGRHPRRSRPRRLPCTGQASPPPALSPSQPYLETVSPRQEGRRAEKHGASRSHFLSNPPVEFHFIRRGNRSASPSAGRLLGAPPPRGGSRAARGAGRAGPGGGGGRLRPERARGPAAAGGAVPGSGLGARGSGLGGARTASDPPVSLRTRKPTPRGRAALRATQPGFKATAWRTSTPGPLCAFLGLPGAEPRAEVTAEEGKEGEPTAPGALLTWGHWPGASGAAAPPPGPRAPRPGEESGSRAAGRGAPGGRGAGRAGAGAGPGPPGGGAARPPPPAAPGHWRAAPSVPPRRRPADLQRRPGLGRRERRGAGCWRDPPGRGADAAGAGLGARRLQHDPRGLRFGPGRRRLIPRTVARSCRRPGRCPFFALGALSHSLPGSREPGAARAAGAPVQTGGVRRAGPRHRRRRPPALAMARRGAAPSVPGAPGGVDLSLRRLRLLLLLLLLLLLEPARGFGDEEERRCDPIRISMCQNLGYNVTKMPNLVGHELQTDAELQLTTFTPLIQYGCSSQLQFFLCSVYVPMCTEKINIPIGPCGGMCLSVKRRCEPVLKEFGFAWPESLNCSKFPPQNDHNHMCMEGPGDEEVPLPHKTPIQPGEECHSVGTNSDQYIWVKRSLNCVLKCGYDAGLYSRSAKEFTDIWMAVWASLCFISTAFTVLTFLIDSSRFSYPERPIIFLSMCYNIYSIAYIVRLTVGRERISCDFEEAAEPVLIQEGLKNTGCAIIFLLMYFFGMASSIWWVILTLTWFLAAGLKWGHEAIEMHSSYFHIAAWAIPAVKTIVILIMRLVDADELTGLCYVGNQNLDALTGFVVAPLFTYLVIGTLFIAAGLVALFKIRSNLQKDGTKTDKLERLMVKIGVFSVLYTVPATCVIACYFYEISNWALFRYSADDSNMAVEMLKIFMSLLVGITSGMWIWSAKTLHTWQKCSNRLVNSGKQIPSICPGSSQRACLGSSVSFVLQADMAPWSPAIFSV</sequence>
<dbReference type="PRINTS" id="PR00489">
    <property type="entry name" value="FRIZZLED"/>
</dbReference>
<feature type="compositionally biased region" description="Gly residues" evidence="18">
    <location>
        <begin position="259"/>
        <end position="282"/>
    </location>
</feature>
<dbReference type="PROSITE" id="PS50038">
    <property type="entry name" value="FZ"/>
    <property type="match status" value="1"/>
</dbReference>
<dbReference type="Proteomes" id="UP000694542">
    <property type="component" value="Chromosome 21"/>
</dbReference>
<comment type="subunit">
    <text evidence="16">Interacts with MAGI3 and NDP. Component of a complex, at least composed of TSPAN12, FZD4 and norrin (NDP). Interacts (via FZ domain) with TSKU; TSKU competes with WNT2B for binding to FZD4, inhibiting Wnt signaling and repressing peripheral eye development. Interacts with glypican GPC3.</text>
</comment>
<comment type="subcellular location">
    <subcellularLocation>
        <location evidence="1">Cell membrane</location>
        <topology evidence="1">Multi-pass membrane protein</topology>
    </subcellularLocation>
</comment>
<evidence type="ECO:0000256" key="15">
    <source>
        <dbReference type="ARBA" id="ARBA00023224"/>
    </source>
</evidence>
<feature type="domain" description="FZ" evidence="20">
    <location>
        <begin position="471"/>
        <end position="592"/>
    </location>
</feature>
<protein>
    <recommendedName>
        <fullName evidence="3">Frizzled-4</fullName>
    </recommendedName>
</protein>
<feature type="disulfide bond" evidence="17">
    <location>
        <begin position="521"/>
        <end position="559"/>
    </location>
</feature>
<dbReference type="GO" id="GO:0004930">
    <property type="term" value="F:G protein-coupled receptor activity"/>
    <property type="evidence" value="ECO:0007669"/>
    <property type="project" value="UniProtKB-KW"/>
</dbReference>
<feature type="compositionally biased region" description="Basic and acidic residues" evidence="18">
    <location>
        <begin position="51"/>
        <end position="60"/>
    </location>
</feature>
<feature type="transmembrane region" description="Helical" evidence="19">
    <location>
        <begin position="909"/>
        <end position="927"/>
    </location>
</feature>
<dbReference type="CDD" id="cd15038">
    <property type="entry name" value="7tmF_FZD4"/>
    <property type="match status" value="1"/>
</dbReference>
<dbReference type="InterPro" id="IPR015526">
    <property type="entry name" value="Frizzled/SFRP"/>
</dbReference>
<dbReference type="Ensembl" id="ENSCAFT00040039742.1">
    <property type="protein sequence ID" value="ENSCAFP00040034678.1"/>
    <property type="gene ID" value="ENSCAFG00040021405.1"/>
</dbReference>
<keyword evidence="12 17" id="KW-1015">Disulfide bond</keyword>
<feature type="transmembrane region" description="Helical" evidence="19">
    <location>
        <begin position="780"/>
        <end position="799"/>
    </location>
</feature>
<feature type="compositionally biased region" description="Low complexity" evidence="18">
    <location>
        <begin position="88"/>
        <end position="107"/>
    </location>
</feature>
<feature type="compositionally biased region" description="Low complexity" evidence="18">
    <location>
        <begin position="392"/>
        <end position="412"/>
    </location>
</feature>
<evidence type="ECO:0000256" key="12">
    <source>
        <dbReference type="ARBA" id="ARBA00023157"/>
    </source>
</evidence>
<organism evidence="22 23">
    <name type="scientific">Canis lupus familiaris</name>
    <name type="common">Dog</name>
    <name type="synonym">Canis familiaris</name>
    <dbReference type="NCBI Taxonomy" id="9615"/>
    <lineage>
        <taxon>Eukaryota</taxon>
        <taxon>Metazoa</taxon>
        <taxon>Chordata</taxon>
        <taxon>Craniata</taxon>
        <taxon>Vertebrata</taxon>
        <taxon>Euteleostomi</taxon>
        <taxon>Mammalia</taxon>
        <taxon>Eutheria</taxon>
        <taxon>Laurasiatheria</taxon>
        <taxon>Carnivora</taxon>
        <taxon>Caniformia</taxon>
        <taxon>Canidae</taxon>
        <taxon>Canis</taxon>
    </lineage>
</organism>
<keyword evidence="14" id="KW-0325">Glycoprotein</keyword>
<feature type="compositionally biased region" description="Gly residues" evidence="18">
    <location>
        <begin position="133"/>
        <end position="148"/>
    </location>
</feature>
<keyword evidence="8" id="KW-0732">Signal</keyword>
<evidence type="ECO:0000256" key="4">
    <source>
        <dbReference type="ARBA" id="ARBA00022473"/>
    </source>
</evidence>
<feature type="compositionally biased region" description="Low complexity" evidence="18">
    <location>
        <begin position="323"/>
        <end position="344"/>
    </location>
</feature>
<evidence type="ECO:0000256" key="11">
    <source>
        <dbReference type="ARBA" id="ARBA00023136"/>
    </source>
</evidence>
<evidence type="ECO:0000256" key="3">
    <source>
        <dbReference type="ARBA" id="ARBA00018149"/>
    </source>
</evidence>
<evidence type="ECO:0000256" key="13">
    <source>
        <dbReference type="ARBA" id="ARBA00023170"/>
    </source>
</evidence>
<proteinExistence type="inferred from homology"/>
<dbReference type="InterPro" id="IPR026551">
    <property type="entry name" value="FZD4_7TM"/>
</dbReference>
<feature type="disulfide bond" evidence="17">
    <location>
        <begin position="476"/>
        <end position="537"/>
    </location>
</feature>
<evidence type="ECO:0000256" key="14">
    <source>
        <dbReference type="ARBA" id="ARBA00023180"/>
    </source>
</evidence>
<evidence type="ECO:0000256" key="17">
    <source>
        <dbReference type="PROSITE-ProRule" id="PRU00090"/>
    </source>
</evidence>
<evidence type="ECO:0000256" key="1">
    <source>
        <dbReference type="ARBA" id="ARBA00004651"/>
    </source>
</evidence>
<dbReference type="InterPro" id="IPR036790">
    <property type="entry name" value="Frizzled_dom_sf"/>
</dbReference>
<dbReference type="SMART" id="SM01330">
    <property type="entry name" value="Frizzled"/>
    <property type="match status" value="1"/>
</dbReference>
<dbReference type="GO" id="GO:0042813">
    <property type="term" value="F:Wnt receptor activity"/>
    <property type="evidence" value="ECO:0007669"/>
    <property type="project" value="InterPro"/>
</dbReference>
<evidence type="ECO:0000259" key="20">
    <source>
        <dbReference type="PROSITE" id="PS50038"/>
    </source>
</evidence>
<dbReference type="AlphaFoldDB" id="A0A8C0TBI9"/>
<feature type="compositionally biased region" description="Basic residues" evidence="18">
    <location>
        <begin position="10"/>
        <end position="24"/>
    </location>
</feature>
<dbReference type="InterPro" id="IPR000539">
    <property type="entry name" value="Frizzled/Smoothened_7TM"/>
</dbReference>
<keyword evidence="7 19" id="KW-0812">Transmembrane</keyword>
<feature type="disulfide bond" evidence="17">
    <location>
        <begin position="552"/>
        <end position="576"/>
    </location>
</feature>
<evidence type="ECO:0000259" key="21">
    <source>
        <dbReference type="PROSITE" id="PS50261"/>
    </source>
</evidence>
<dbReference type="Pfam" id="PF01392">
    <property type="entry name" value="Fz"/>
    <property type="match status" value="1"/>
</dbReference>
<feature type="transmembrane region" description="Helical" evidence="19">
    <location>
        <begin position="819"/>
        <end position="845"/>
    </location>
</feature>
<dbReference type="InterPro" id="IPR017981">
    <property type="entry name" value="GPCR_2-like_7TM"/>
</dbReference>
<keyword evidence="6" id="KW-0879">Wnt signaling pathway</keyword>
<dbReference type="CDD" id="cd07448">
    <property type="entry name" value="CRD_FZ4"/>
    <property type="match status" value="1"/>
</dbReference>
<evidence type="ECO:0000256" key="16">
    <source>
        <dbReference type="ARBA" id="ARBA00064307"/>
    </source>
</evidence>
<accession>A0A8C0TBI9</accession>
<feature type="transmembrane region" description="Helical" evidence="19">
    <location>
        <begin position="866"/>
        <end position="889"/>
    </location>
</feature>
<feature type="compositionally biased region" description="Gly residues" evidence="18">
    <location>
        <begin position="108"/>
        <end position="118"/>
    </location>
</feature>
<evidence type="ECO:0000256" key="9">
    <source>
        <dbReference type="ARBA" id="ARBA00022989"/>
    </source>
</evidence>
<feature type="region of interest" description="Disordered" evidence="18">
    <location>
        <begin position="203"/>
        <end position="358"/>
    </location>
</feature>
<evidence type="ECO:0000256" key="2">
    <source>
        <dbReference type="ARBA" id="ARBA00008077"/>
    </source>
</evidence>
<feature type="disulfide bond" evidence="17">
    <location>
        <begin position="548"/>
        <end position="589"/>
    </location>
</feature>
<evidence type="ECO:0000256" key="19">
    <source>
        <dbReference type="SAM" id="Phobius"/>
    </source>
</evidence>
<feature type="transmembrane region" description="Helical" evidence="19">
    <location>
        <begin position="652"/>
        <end position="674"/>
    </location>
</feature>
<keyword evidence="10" id="KW-0297">G-protein coupled receptor</keyword>
<dbReference type="FunFam" id="1.20.1070.10:FF:000020">
    <property type="entry name" value="Frizzled class receptor 10"/>
    <property type="match status" value="1"/>
</dbReference>
<dbReference type="Gene3D" id="1.10.2000.10">
    <property type="entry name" value="Frizzled cysteine-rich domain"/>
    <property type="match status" value="1"/>
</dbReference>
<dbReference type="PANTHER" id="PTHR11309">
    <property type="entry name" value="FRIZZLED"/>
    <property type="match status" value="1"/>
</dbReference>
<dbReference type="SMART" id="SM00063">
    <property type="entry name" value="FRI"/>
    <property type="match status" value="1"/>
</dbReference>
<dbReference type="SUPFAM" id="SSF63501">
    <property type="entry name" value="Frizzled cysteine-rich domain"/>
    <property type="match status" value="1"/>
</dbReference>
<reference evidence="22" key="2">
    <citation type="submission" date="2025-08" db="UniProtKB">
        <authorList>
            <consortium name="Ensembl"/>
        </authorList>
    </citation>
    <scope>IDENTIFICATION</scope>
</reference>
<evidence type="ECO:0000313" key="22">
    <source>
        <dbReference type="Ensembl" id="ENSCAFP00040034678.1"/>
    </source>
</evidence>
<dbReference type="InterPro" id="IPR041765">
    <property type="entry name" value="FZ4_CRD"/>
</dbReference>
<evidence type="ECO:0000256" key="8">
    <source>
        <dbReference type="ARBA" id="ARBA00022729"/>
    </source>
</evidence>
<evidence type="ECO:0000256" key="7">
    <source>
        <dbReference type="ARBA" id="ARBA00022692"/>
    </source>
</evidence>
<dbReference type="PROSITE" id="PS50261">
    <property type="entry name" value="G_PROTEIN_RECEP_F2_4"/>
    <property type="match status" value="1"/>
</dbReference>
<evidence type="ECO:0000313" key="23">
    <source>
        <dbReference type="Proteomes" id="UP000694542"/>
    </source>
</evidence>
<evidence type="ECO:0000256" key="6">
    <source>
        <dbReference type="ARBA" id="ARBA00022687"/>
    </source>
</evidence>
<feature type="disulfide bond" evidence="17">
    <location>
        <begin position="484"/>
        <end position="530"/>
    </location>
</feature>
<keyword evidence="9 19" id="KW-1133">Transmembrane helix</keyword>
<feature type="domain" description="G-protein coupled receptors family 2 profile 2" evidence="21">
    <location>
        <begin position="650"/>
        <end position="934"/>
    </location>
</feature>
<feature type="region of interest" description="Disordered" evidence="18">
    <location>
        <begin position="1"/>
        <end position="168"/>
    </location>
</feature>
<evidence type="ECO:0000256" key="10">
    <source>
        <dbReference type="ARBA" id="ARBA00023040"/>
    </source>
</evidence>
<feature type="compositionally biased region" description="Basic and acidic residues" evidence="18">
    <location>
        <begin position="203"/>
        <end position="216"/>
    </location>
</feature>
<reference evidence="22" key="1">
    <citation type="submission" date="2018-10" db="EMBL/GenBank/DDBJ databases">
        <title>De novo assembly of a Great Dane genome.</title>
        <authorList>
            <person name="Kidd J.M."/>
            <person name="Pendleton A.L."/>
            <person name="Shen F."/>
            <person name="Emery S."/>
        </authorList>
    </citation>
    <scope>NUCLEOTIDE SEQUENCE [LARGE SCALE GENOMIC DNA]</scope>
    <source>
        <strain evidence="22">Great Dane</strain>
    </source>
</reference>
<keyword evidence="11 19" id="KW-0472">Membrane</keyword>
<dbReference type="Gene3D" id="1.20.1070.10">
    <property type="entry name" value="Rhodopsin 7-helix transmembrane proteins"/>
    <property type="match status" value="1"/>
</dbReference>
<dbReference type="FunFam" id="1.10.2000.10:FF:000008">
    <property type="entry name" value="Frizzled receptor 4"/>
    <property type="match status" value="1"/>
</dbReference>
<keyword evidence="13" id="KW-0675">Receptor</keyword>
<dbReference type="InterPro" id="IPR020067">
    <property type="entry name" value="Frizzled_dom"/>
</dbReference>
<keyword evidence="15" id="KW-0807">Transducer</keyword>
<evidence type="ECO:0000256" key="5">
    <source>
        <dbReference type="ARBA" id="ARBA00022475"/>
    </source>
</evidence>
<dbReference type="PANTHER" id="PTHR11309:SF23">
    <property type="entry name" value="FRIZZLED-4"/>
    <property type="match status" value="1"/>
</dbReference>
<evidence type="ECO:0000256" key="18">
    <source>
        <dbReference type="SAM" id="MobiDB-lite"/>
    </source>
</evidence>